<dbReference type="InterPro" id="IPR006032">
    <property type="entry name" value="Ribosomal_uS12"/>
</dbReference>
<proteinExistence type="inferred from homology"/>
<keyword evidence="2" id="KW-0689">Ribosomal protein</keyword>
<evidence type="ECO:0000256" key="4">
    <source>
        <dbReference type="ARBA" id="ARBA00077543"/>
    </source>
</evidence>
<evidence type="ECO:0000256" key="3">
    <source>
        <dbReference type="ARBA" id="ARBA00023274"/>
    </source>
</evidence>
<dbReference type="GO" id="GO:0006412">
    <property type="term" value="P:translation"/>
    <property type="evidence" value="ECO:0007669"/>
    <property type="project" value="InterPro"/>
</dbReference>
<accession>A0AAE0ARL4</accession>
<dbReference type="InterPro" id="IPR012340">
    <property type="entry name" value="NA-bd_OB-fold"/>
</dbReference>
<comment type="similarity">
    <text evidence="1">Belongs to the universal ribosomal protein uS12 family.</text>
</comment>
<comment type="caution">
    <text evidence="5">The sequence shown here is derived from an EMBL/GenBank/DDBJ whole genome shotgun (WGS) entry which is preliminary data.</text>
</comment>
<dbReference type="SUPFAM" id="SSF50249">
    <property type="entry name" value="Nucleic acid-binding proteins"/>
    <property type="match status" value="1"/>
</dbReference>
<evidence type="ECO:0000313" key="5">
    <source>
        <dbReference type="EMBL" id="KAK3222812.1"/>
    </source>
</evidence>
<dbReference type="GO" id="GO:0003735">
    <property type="term" value="F:structural constituent of ribosome"/>
    <property type="evidence" value="ECO:0007669"/>
    <property type="project" value="InterPro"/>
</dbReference>
<dbReference type="Pfam" id="PF00164">
    <property type="entry name" value="Ribosom_S12_S23"/>
    <property type="match status" value="1"/>
</dbReference>
<dbReference type="GO" id="GO:0005840">
    <property type="term" value="C:ribosome"/>
    <property type="evidence" value="ECO:0007669"/>
    <property type="project" value="UniProtKB-KW"/>
</dbReference>
<dbReference type="GO" id="GO:1990904">
    <property type="term" value="C:ribonucleoprotein complex"/>
    <property type="evidence" value="ECO:0007669"/>
    <property type="project" value="UniProtKB-KW"/>
</dbReference>
<gene>
    <name evidence="5" type="ORF">Dsin_009837</name>
</gene>
<dbReference type="FunFam" id="2.40.50.140:FF:000007">
    <property type="entry name" value="40S ribosomal protein S23"/>
    <property type="match status" value="1"/>
</dbReference>
<evidence type="ECO:0000256" key="2">
    <source>
        <dbReference type="ARBA" id="ARBA00022980"/>
    </source>
</evidence>
<keyword evidence="6" id="KW-1185">Reference proteome</keyword>
<evidence type="ECO:0000313" key="6">
    <source>
        <dbReference type="Proteomes" id="UP001281410"/>
    </source>
</evidence>
<dbReference type="AlphaFoldDB" id="A0AAE0ARL4"/>
<organism evidence="5 6">
    <name type="scientific">Dipteronia sinensis</name>
    <dbReference type="NCBI Taxonomy" id="43782"/>
    <lineage>
        <taxon>Eukaryota</taxon>
        <taxon>Viridiplantae</taxon>
        <taxon>Streptophyta</taxon>
        <taxon>Embryophyta</taxon>
        <taxon>Tracheophyta</taxon>
        <taxon>Spermatophyta</taxon>
        <taxon>Magnoliopsida</taxon>
        <taxon>eudicotyledons</taxon>
        <taxon>Gunneridae</taxon>
        <taxon>Pentapetalae</taxon>
        <taxon>rosids</taxon>
        <taxon>malvids</taxon>
        <taxon>Sapindales</taxon>
        <taxon>Sapindaceae</taxon>
        <taxon>Hippocastanoideae</taxon>
        <taxon>Acereae</taxon>
        <taxon>Dipteronia</taxon>
    </lineage>
</organism>
<sequence length="50" mass="5675">MVAAFVPNDGCVNNIEENDEVLIARLGCKGQDVGDIFGVRFKRVYYTFYK</sequence>
<dbReference type="EMBL" id="JANJYJ010000003">
    <property type="protein sequence ID" value="KAK3222812.1"/>
    <property type="molecule type" value="Genomic_DNA"/>
</dbReference>
<keyword evidence="3" id="KW-0687">Ribonucleoprotein</keyword>
<dbReference type="Proteomes" id="UP001281410">
    <property type="component" value="Unassembled WGS sequence"/>
</dbReference>
<dbReference type="Gene3D" id="2.40.50.140">
    <property type="entry name" value="Nucleic acid-binding proteins"/>
    <property type="match status" value="1"/>
</dbReference>
<protein>
    <recommendedName>
        <fullName evidence="4">S12</fullName>
    </recommendedName>
</protein>
<evidence type="ECO:0000256" key="1">
    <source>
        <dbReference type="ARBA" id="ARBA00005657"/>
    </source>
</evidence>
<reference evidence="5" key="1">
    <citation type="journal article" date="2023" name="Plant J.">
        <title>Genome sequences and population genomics provide insights into the demographic history, inbreeding, and mutation load of two 'living fossil' tree species of Dipteronia.</title>
        <authorList>
            <person name="Feng Y."/>
            <person name="Comes H.P."/>
            <person name="Chen J."/>
            <person name="Zhu S."/>
            <person name="Lu R."/>
            <person name="Zhang X."/>
            <person name="Li P."/>
            <person name="Qiu J."/>
            <person name="Olsen K.M."/>
            <person name="Qiu Y."/>
        </authorList>
    </citation>
    <scope>NUCLEOTIDE SEQUENCE</scope>
    <source>
        <strain evidence="5">NBL</strain>
    </source>
</reference>
<name>A0AAE0ARL4_9ROSI</name>